<feature type="domain" description="SWI/SNF and RSC complexes subunit Ssr4 C-terminal" evidence="4">
    <location>
        <begin position="283"/>
        <end position="729"/>
    </location>
</feature>
<evidence type="ECO:0000256" key="2">
    <source>
        <dbReference type="SAM" id="MobiDB-lite"/>
    </source>
</evidence>
<name>A0ABR1YE90_9PEZI</name>
<organism evidence="5 6">
    <name type="scientific">Phyllosticta capitalensis</name>
    <dbReference type="NCBI Taxonomy" id="121624"/>
    <lineage>
        <taxon>Eukaryota</taxon>
        <taxon>Fungi</taxon>
        <taxon>Dikarya</taxon>
        <taxon>Ascomycota</taxon>
        <taxon>Pezizomycotina</taxon>
        <taxon>Dothideomycetes</taxon>
        <taxon>Dothideomycetes incertae sedis</taxon>
        <taxon>Botryosphaeriales</taxon>
        <taxon>Phyllostictaceae</taxon>
        <taxon>Phyllosticta</taxon>
    </lineage>
</organism>
<evidence type="ECO:0000259" key="4">
    <source>
        <dbReference type="Pfam" id="PF20497"/>
    </source>
</evidence>
<evidence type="ECO:0000259" key="3">
    <source>
        <dbReference type="Pfam" id="PF08549"/>
    </source>
</evidence>
<keyword evidence="6" id="KW-1185">Reference proteome</keyword>
<feature type="compositionally biased region" description="Low complexity" evidence="2">
    <location>
        <begin position="553"/>
        <end position="570"/>
    </location>
</feature>
<feature type="compositionally biased region" description="Low complexity" evidence="2">
    <location>
        <begin position="687"/>
        <end position="705"/>
    </location>
</feature>
<feature type="region of interest" description="Disordered" evidence="2">
    <location>
        <begin position="495"/>
        <end position="591"/>
    </location>
</feature>
<feature type="compositionally biased region" description="Polar residues" evidence="2">
    <location>
        <begin position="623"/>
        <end position="643"/>
    </location>
</feature>
<evidence type="ECO:0008006" key="7">
    <source>
        <dbReference type="Google" id="ProtNLM"/>
    </source>
</evidence>
<feature type="compositionally biased region" description="Low complexity" evidence="2">
    <location>
        <begin position="659"/>
        <end position="680"/>
    </location>
</feature>
<feature type="region of interest" description="Disordered" evidence="2">
    <location>
        <begin position="427"/>
        <end position="452"/>
    </location>
</feature>
<keyword evidence="1" id="KW-0175">Coiled coil</keyword>
<feature type="compositionally biased region" description="Basic and acidic residues" evidence="2">
    <location>
        <begin position="724"/>
        <end position="740"/>
    </location>
</feature>
<feature type="region of interest" description="Disordered" evidence="2">
    <location>
        <begin position="607"/>
        <end position="740"/>
    </location>
</feature>
<feature type="compositionally biased region" description="Polar residues" evidence="2">
    <location>
        <begin position="571"/>
        <end position="586"/>
    </location>
</feature>
<dbReference type="Pfam" id="PF08549">
    <property type="entry name" value="SWI-SNF_Ssr4_N"/>
    <property type="match status" value="1"/>
</dbReference>
<feature type="domain" description="SWI/SNF and RSC complexes subunit Ssr4 N-terminal" evidence="3">
    <location>
        <begin position="2"/>
        <end position="207"/>
    </location>
</feature>
<comment type="caution">
    <text evidence="5">The sequence shown here is derived from an EMBL/GenBank/DDBJ whole genome shotgun (WGS) entry which is preliminary data.</text>
</comment>
<protein>
    <recommendedName>
        <fullName evidence="7">DUF1750-domain-containing protein</fullName>
    </recommendedName>
</protein>
<dbReference type="InterPro" id="IPR013859">
    <property type="entry name" value="Ssr4_N"/>
</dbReference>
<feature type="coiled-coil region" evidence="1">
    <location>
        <begin position="378"/>
        <end position="413"/>
    </location>
</feature>
<dbReference type="EMBL" id="JBBWRZ010000010">
    <property type="protein sequence ID" value="KAK8227272.1"/>
    <property type="molecule type" value="Genomic_DNA"/>
</dbReference>
<reference evidence="5 6" key="1">
    <citation type="submission" date="2024-04" db="EMBL/GenBank/DDBJ databases">
        <title>Phyllosticta paracitricarpa is synonymous to the EU quarantine fungus P. citricarpa based on phylogenomic analyses.</title>
        <authorList>
            <consortium name="Lawrence Berkeley National Laboratory"/>
            <person name="Van Ingen-Buijs V.A."/>
            <person name="Van Westerhoven A.C."/>
            <person name="Haridas S."/>
            <person name="Skiadas P."/>
            <person name="Martin F."/>
            <person name="Groenewald J.Z."/>
            <person name="Crous P.W."/>
            <person name="Seidl M.F."/>
        </authorList>
    </citation>
    <scope>NUCLEOTIDE SEQUENCE [LARGE SCALE GENOMIC DNA]</scope>
    <source>
        <strain evidence="5 6">CBS 123374</strain>
    </source>
</reference>
<dbReference type="Pfam" id="PF20497">
    <property type="entry name" value="SWI-SNF_Ssr4_C"/>
    <property type="match status" value="1"/>
</dbReference>
<evidence type="ECO:0000256" key="1">
    <source>
        <dbReference type="SAM" id="Coils"/>
    </source>
</evidence>
<feature type="compositionally biased region" description="Polar residues" evidence="2">
    <location>
        <begin position="530"/>
        <end position="546"/>
    </location>
</feature>
<gene>
    <name evidence="5" type="ORF">HDK90DRAFT_513818</name>
</gene>
<evidence type="ECO:0000313" key="6">
    <source>
        <dbReference type="Proteomes" id="UP001492380"/>
    </source>
</evidence>
<accession>A0ABR1YE90</accession>
<feature type="region of interest" description="Disordered" evidence="2">
    <location>
        <begin position="241"/>
        <end position="261"/>
    </location>
</feature>
<dbReference type="InterPro" id="IPR046464">
    <property type="entry name" value="SWI-SNF_Ssr4_C"/>
</dbReference>
<sequence>MQDPSFGVPAFILPHVHLVSSYRYPTLATLSVEQAVEYLLNGPRIVKDGAPVSWQYFQAPPGDGTVFLEWQPSSQRGNVYASDGYMWADPEQSYTFDSQRGYTVEILVRRSGYRPGYEQVTLHQRHRYRLIHKSTPNGPMFEPNLWVVHYSQSEPQARLPASRVPLNNEMQRMIQERRFLEGQGQLARKEFMLHDRHNWPNVSFAPGGQMPHGHGQPMGMYPGGAMQPGPGFRPPQYYQQGQASAIGPSPAKRPRQMAPTQMPGVHPGMPPAAVGLPHHDSTIEDEENTAIGDLLDHLTPRDISTMRYTQHHEWMEEVFSSPYAAGTIKPLDLGLGLMGGLAHLTDGILNAPETQSIVSGRSGSASAKEYEKLSVEKFQELEDRVNKFLKEEEAQLEKMKAEHAKKMAELTKSKTYVEAERKLRATAFDDAQNNRGFSGAPPPPAREDASGAKAGEIVQEVEKSLRVSIAPRKNVTCVDKGGLIEQSEMAVRNGNDANADDQFTANGEANGSLEDTPMDGEDTAAGLLDQYTSNSLVDTPGSSSLQVPPAPQPDAQAQASAASAAQHQAPTVGQGQAIDSNSQDAQSGDAGLDLMEGMDLDIDMAALGDSSTEKPGDDWVMVDSSNQAGATTNNASNENTQDKNAPASGGVQGQSNDPQQASSAAQRQESAATSAPASAAGNTPGMFDTTDFAFDTAGDALADYTGGDDLDLGLEGDAFGDAFHGTETRDPNDHPDNATD</sequence>
<proteinExistence type="predicted"/>
<dbReference type="Proteomes" id="UP001492380">
    <property type="component" value="Unassembled WGS sequence"/>
</dbReference>
<evidence type="ECO:0000313" key="5">
    <source>
        <dbReference type="EMBL" id="KAK8227272.1"/>
    </source>
</evidence>